<name>A0A0K9NJ99_ZOSMR</name>
<dbReference type="OMA" id="WVIWRKE"/>
<proteinExistence type="predicted"/>
<dbReference type="GO" id="GO:0016020">
    <property type="term" value="C:membrane"/>
    <property type="evidence" value="ECO:0000318"/>
    <property type="project" value="GO_Central"/>
</dbReference>
<evidence type="ECO:0000256" key="1">
    <source>
        <dbReference type="SAM" id="Phobius"/>
    </source>
</evidence>
<evidence type="ECO:0000313" key="3">
    <source>
        <dbReference type="Proteomes" id="UP000036987"/>
    </source>
</evidence>
<dbReference type="PANTHER" id="PTHR12242">
    <property type="entry name" value="OS02G0130600 PROTEIN-RELATED"/>
    <property type="match status" value="1"/>
</dbReference>
<feature type="transmembrane region" description="Helical" evidence="1">
    <location>
        <begin position="103"/>
        <end position="124"/>
    </location>
</feature>
<keyword evidence="1" id="KW-0812">Transmembrane</keyword>
<keyword evidence="1" id="KW-1133">Transmembrane helix</keyword>
<dbReference type="EMBL" id="LFYR01002147">
    <property type="protein sequence ID" value="KMZ56688.1"/>
    <property type="molecule type" value="Genomic_DNA"/>
</dbReference>
<protein>
    <recommendedName>
        <fullName evidence="4">Transmembrane protein</fullName>
    </recommendedName>
</protein>
<comment type="caution">
    <text evidence="2">The sequence shown here is derived from an EMBL/GenBank/DDBJ whole genome shotgun (WGS) entry which is preliminary data.</text>
</comment>
<gene>
    <name evidence="2" type="ORF">ZOSMA_92G00490</name>
</gene>
<keyword evidence="3" id="KW-1185">Reference proteome</keyword>
<dbReference type="PANTHER" id="PTHR12242:SF38">
    <property type="entry name" value="TRANSMEMBRANE PROTEIN"/>
    <property type="match status" value="1"/>
</dbReference>
<dbReference type="Proteomes" id="UP000036987">
    <property type="component" value="Unassembled WGS sequence"/>
</dbReference>
<keyword evidence="1" id="KW-0472">Membrane</keyword>
<accession>A0A0K9NJ99</accession>
<evidence type="ECO:0008006" key="4">
    <source>
        <dbReference type="Google" id="ProtNLM"/>
    </source>
</evidence>
<evidence type="ECO:0000313" key="2">
    <source>
        <dbReference type="EMBL" id="KMZ56688.1"/>
    </source>
</evidence>
<feature type="transmembrane region" description="Helical" evidence="1">
    <location>
        <begin position="130"/>
        <end position="151"/>
    </location>
</feature>
<feature type="transmembrane region" description="Helical" evidence="1">
    <location>
        <begin position="16"/>
        <end position="39"/>
    </location>
</feature>
<feature type="transmembrane region" description="Helical" evidence="1">
    <location>
        <begin position="202"/>
        <end position="222"/>
    </location>
</feature>
<feature type="transmembrane region" description="Helical" evidence="1">
    <location>
        <begin position="163"/>
        <end position="190"/>
    </location>
</feature>
<organism evidence="2 3">
    <name type="scientific">Zostera marina</name>
    <name type="common">Eelgrass</name>
    <dbReference type="NCBI Taxonomy" id="29655"/>
    <lineage>
        <taxon>Eukaryota</taxon>
        <taxon>Viridiplantae</taxon>
        <taxon>Streptophyta</taxon>
        <taxon>Embryophyta</taxon>
        <taxon>Tracheophyta</taxon>
        <taxon>Spermatophyta</taxon>
        <taxon>Magnoliopsida</taxon>
        <taxon>Liliopsida</taxon>
        <taxon>Zosteraceae</taxon>
        <taxon>Zostera</taxon>
    </lineage>
</organism>
<dbReference type="AlphaFoldDB" id="A0A0K9NJ99"/>
<reference evidence="3" key="1">
    <citation type="journal article" date="2016" name="Nature">
        <title>The genome of the seagrass Zostera marina reveals angiosperm adaptation to the sea.</title>
        <authorList>
            <person name="Olsen J.L."/>
            <person name="Rouze P."/>
            <person name="Verhelst B."/>
            <person name="Lin Y.-C."/>
            <person name="Bayer T."/>
            <person name="Collen J."/>
            <person name="Dattolo E."/>
            <person name="De Paoli E."/>
            <person name="Dittami S."/>
            <person name="Maumus F."/>
            <person name="Michel G."/>
            <person name="Kersting A."/>
            <person name="Lauritano C."/>
            <person name="Lohaus R."/>
            <person name="Toepel M."/>
            <person name="Tonon T."/>
            <person name="Vanneste K."/>
            <person name="Amirebrahimi M."/>
            <person name="Brakel J."/>
            <person name="Bostroem C."/>
            <person name="Chovatia M."/>
            <person name="Grimwood J."/>
            <person name="Jenkins J.W."/>
            <person name="Jueterbock A."/>
            <person name="Mraz A."/>
            <person name="Stam W.T."/>
            <person name="Tice H."/>
            <person name="Bornberg-Bauer E."/>
            <person name="Green P.J."/>
            <person name="Pearson G.A."/>
            <person name="Procaccini G."/>
            <person name="Duarte C.M."/>
            <person name="Schmutz J."/>
            <person name="Reusch T.B.H."/>
            <person name="Van de Peer Y."/>
        </authorList>
    </citation>
    <scope>NUCLEOTIDE SEQUENCE [LARGE SCALE GENOMIC DNA]</scope>
    <source>
        <strain evidence="3">cv. Finnish</strain>
    </source>
</reference>
<sequence length="241" mass="27936">MISIFFTVLLRSIYEMFFYTQWTFGLVTIYFGLGTLLSAQGCWKYSKQSYRGDNEERNIFIEDTRQDIESPVNSQNEPTENYNHLTLYDNKQGVGWLGYVMQITYQICAGSAVLTDIVFWMILAPSISNGQFGLVEGCMHSLNIVFLLLDMSLNSLPFPFFRIAYFIIWTCAYGIFQWILHACGVSWWPYPFMDLTSPWAPVWYFLIAFVQLPCYGLCFGIAKAKNTLLPKLFPLKYIKSN</sequence>
<dbReference type="OrthoDB" id="419711at2759"/>